<feature type="domain" description="Flavin reductase like" evidence="2">
    <location>
        <begin position="24"/>
        <end position="168"/>
    </location>
</feature>
<dbReference type="Proteomes" id="UP001180551">
    <property type="component" value="Unassembled WGS sequence"/>
</dbReference>
<dbReference type="PANTHER" id="PTHR30466:SF1">
    <property type="entry name" value="FMN REDUCTASE (NADH) RUTF"/>
    <property type="match status" value="1"/>
</dbReference>
<comment type="caution">
    <text evidence="3">The sequence shown here is derived from an EMBL/GenBank/DDBJ whole genome shotgun (WGS) entry which is preliminary data.</text>
</comment>
<proteinExistence type="predicted"/>
<dbReference type="PANTHER" id="PTHR30466">
    <property type="entry name" value="FLAVIN REDUCTASE"/>
    <property type="match status" value="1"/>
</dbReference>
<dbReference type="EMBL" id="JAVRFE010000018">
    <property type="protein sequence ID" value="MDT0457254.1"/>
    <property type="molecule type" value="Genomic_DNA"/>
</dbReference>
<evidence type="ECO:0000259" key="2">
    <source>
        <dbReference type="SMART" id="SM00903"/>
    </source>
</evidence>
<dbReference type="InterPro" id="IPR050268">
    <property type="entry name" value="NADH-dep_flavin_reductase"/>
</dbReference>
<dbReference type="SUPFAM" id="SSF50475">
    <property type="entry name" value="FMN-binding split barrel"/>
    <property type="match status" value="1"/>
</dbReference>
<keyword evidence="4" id="KW-1185">Reference proteome</keyword>
<protein>
    <submittedName>
        <fullName evidence="3">Flavin reductase family protein</fullName>
        <ecNumber evidence="3">1.-.-.-</ecNumber>
    </submittedName>
</protein>
<sequence length="199" mass="21286">MDSNGAADTDPRDDASPARLRQALGQFASGVTVVTTATGEPGDLHAHGMTANAFTSVSLEPPLVLISVAAATATHRRIAGTGRYGISILSEAQEPLSKHFAGGTQRPELVRFVWRDGLPLLAGALVHLSCRVRQSHRAGDHTLFIGEVEGLWCGSGPPLVHFRKQLHTLDIPHRDEIPALHGAGDLLAEEQTERPVHVR</sequence>
<name>A0ABU2T8L3_9ACTN</name>
<organism evidence="3 4">
    <name type="scientific">Streptomyces mooreae</name>
    <dbReference type="NCBI Taxonomy" id="3075523"/>
    <lineage>
        <taxon>Bacteria</taxon>
        <taxon>Bacillati</taxon>
        <taxon>Actinomycetota</taxon>
        <taxon>Actinomycetes</taxon>
        <taxon>Kitasatosporales</taxon>
        <taxon>Streptomycetaceae</taxon>
        <taxon>Streptomyces</taxon>
    </lineage>
</organism>
<reference evidence="3" key="1">
    <citation type="submission" date="2024-05" db="EMBL/GenBank/DDBJ databases">
        <title>30 novel species of actinomycetes from the DSMZ collection.</title>
        <authorList>
            <person name="Nouioui I."/>
        </authorList>
    </citation>
    <scope>NUCLEOTIDE SEQUENCE</scope>
    <source>
        <strain evidence="3">DSM 41527</strain>
    </source>
</reference>
<evidence type="ECO:0000256" key="1">
    <source>
        <dbReference type="ARBA" id="ARBA00023002"/>
    </source>
</evidence>
<keyword evidence="1 3" id="KW-0560">Oxidoreductase</keyword>
<dbReference type="RefSeq" id="WP_311624398.1">
    <property type="nucleotide sequence ID" value="NZ_JAVRFE010000018.1"/>
</dbReference>
<gene>
    <name evidence="3" type="ORF">RM550_16150</name>
</gene>
<accession>A0ABU2T8L3</accession>
<dbReference type="Gene3D" id="2.30.110.10">
    <property type="entry name" value="Electron Transport, Fmn-binding Protein, Chain A"/>
    <property type="match status" value="1"/>
</dbReference>
<dbReference type="InterPro" id="IPR002563">
    <property type="entry name" value="Flavin_Rdtase-like_dom"/>
</dbReference>
<evidence type="ECO:0000313" key="3">
    <source>
        <dbReference type="EMBL" id="MDT0457254.1"/>
    </source>
</evidence>
<dbReference type="Pfam" id="PF01613">
    <property type="entry name" value="Flavin_Reduct"/>
    <property type="match status" value="1"/>
</dbReference>
<dbReference type="SMART" id="SM00903">
    <property type="entry name" value="Flavin_Reduct"/>
    <property type="match status" value="1"/>
</dbReference>
<dbReference type="InterPro" id="IPR012349">
    <property type="entry name" value="Split_barrel_FMN-bd"/>
</dbReference>
<evidence type="ECO:0000313" key="4">
    <source>
        <dbReference type="Proteomes" id="UP001180551"/>
    </source>
</evidence>
<dbReference type="GO" id="GO:0016491">
    <property type="term" value="F:oxidoreductase activity"/>
    <property type="evidence" value="ECO:0007669"/>
    <property type="project" value="UniProtKB-KW"/>
</dbReference>
<dbReference type="EC" id="1.-.-.-" evidence="3"/>